<accession>A0A803QXB9</accession>
<dbReference type="AlphaFoldDB" id="A0A803QXB9"/>
<dbReference type="EMBL" id="UZAU01000247">
    <property type="status" value="NOT_ANNOTATED_CDS"/>
    <property type="molecule type" value="Genomic_DNA"/>
</dbReference>
<reference evidence="1" key="2">
    <citation type="submission" date="2021-03" db="UniProtKB">
        <authorList>
            <consortium name="EnsemblPlants"/>
        </authorList>
    </citation>
    <scope>IDENTIFICATION</scope>
</reference>
<dbReference type="EnsemblPlants" id="novel_model_2542_5bd9a17a">
    <property type="protein sequence ID" value="cds.novel_model_2542_5bd9a17a"/>
    <property type="gene ID" value="novel_gene_1371_5bd9a17a"/>
</dbReference>
<reference evidence="1" key="1">
    <citation type="submission" date="2018-11" db="EMBL/GenBank/DDBJ databases">
        <authorList>
            <person name="Grassa J C."/>
        </authorList>
    </citation>
    <scope>NUCLEOTIDE SEQUENCE [LARGE SCALE GENOMIC DNA]</scope>
</reference>
<keyword evidence="2" id="KW-1185">Reference proteome</keyword>
<proteinExistence type="predicted"/>
<sequence length="78" mass="8703">MRQPTEKVQMMMHLALQVSENVNIQMFQPYLREAPRASHLEALGMIGMTVFVTEESIEIIMIGMTVMVGEETTGMTGG</sequence>
<dbReference type="Proteomes" id="UP000596661">
    <property type="component" value="Chromosome 3"/>
</dbReference>
<protein>
    <submittedName>
        <fullName evidence="1">Uncharacterized protein</fullName>
    </submittedName>
</protein>
<name>A0A803QXB9_CANSA</name>
<organism evidence="1 2">
    <name type="scientific">Cannabis sativa</name>
    <name type="common">Hemp</name>
    <name type="synonym">Marijuana</name>
    <dbReference type="NCBI Taxonomy" id="3483"/>
    <lineage>
        <taxon>Eukaryota</taxon>
        <taxon>Viridiplantae</taxon>
        <taxon>Streptophyta</taxon>
        <taxon>Embryophyta</taxon>
        <taxon>Tracheophyta</taxon>
        <taxon>Spermatophyta</taxon>
        <taxon>Magnoliopsida</taxon>
        <taxon>eudicotyledons</taxon>
        <taxon>Gunneridae</taxon>
        <taxon>Pentapetalae</taxon>
        <taxon>rosids</taxon>
        <taxon>fabids</taxon>
        <taxon>Rosales</taxon>
        <taxon>Cannabaceae</taxon>
        <taxon>Cannabis</taxon>
    </lineage>
</organism>
<dbReference type="Gramene" id="novel_model_2542_5bd9a17a">
    <property type="protein sequence ID" value="cds.novel_model_2542_5bd9a17a"/>
    <property type="gene ID" value="novel_gene_1371_5bd9a17a"/>
</dbReference>
<evidence type="ECO:0000313" key="2">
    <source>
        <dbReference type="Proteomes" id="UP000596661"/>
    </source>
</evidence>
<evidence type="ECO:0000313" key="1">
    <source>
        <dbReference type="EnsemblPlants" id="cds.novel_model_2542_5bd9a17a"/>
    </source>
</evidence>